<keyword evidence="2" id="KW-0808">Transferase</keyword>
<dbReference type="Pfam" id="PF13508">
    <property type="entry name" value="Acetyltransf_7"/>
    <property type="match status" value="1"/>
</dbReference>
<organism evidence="2 3">
    <name type="scientific">Microscilla marina ATCC 23134</name>
    <dbReference type="NCBI Taxonomy" id="313606"/>
    <lineage>
        <taxon>Bacteria</taxon>
        <taxon>Pseudomonadati</taxon>
        <taxon>Bacteroidota</taxon>
        <taxon>Cytophagia</taxon>
        <taxon>Cytophagales</taxon>
        <taxon>Microscillaceae</taxon>
        <taxon>Microscilla</taxon>
    </lineage>
</organism>
<name>A1ZMB3_MICM2</name>
<gene>
    <name evidence="2" type="ORF">M23134_03845</name>
</gene>
<comment type="caution">
    <text evidence="2">The sequence shown here is derived from an EMBL/GenBank/DDBJ whole genome shotgun (WGS) entry which is preliminary data.</text>
</comment>
<evidence type="ECO:0000313" key="3">
    <source>
        <dbReference type="Proteomes" id="UP000004095"/>
    </source>
</evidence>
<dbReference type="Gene3D" id="3.40.630.30">
    <property type="match status" value="1"/>
</dbReference>
<dbReference type="InterPro" id="IPR016181">
    <property type="entry name" value="Acyl_CoA_acyltransferase"/>
</dbReference>
<protein>
    <submittedName>
        <fullName evidence="2">Acetyltransferase</fullName>
    </submittedName>
</protein>
<dbReference type="OrthoDB" id="9800604at2"/>
<dbReference type="AlphaFoldDB" id="A1ZMB3"/>
<dbReference type="eggNOG" id="COG0456">
    <property type="taxonomic scope" value="Bacteria"/>
</dbReference>
<dbReference type="RefSeq" id="WP_002697959.1">
    <property type="nucleotide sequence ID" value="NZ_AAWS01000016.1"/>
</dbReference>
<sequence length="141" mass="15661">MSPIHITPCTLEQIQHVLEGVNAYNLQQVPALADLWTPLEFVATDNNGNTLGGVLGGVGYWNGLEIKVLWVSEDYRHQGIGGQLMAHIEQMAQAKGATLAMLDTFDFQAKDFYLKQGYNLVGTIDNFPKGHQRYYFSKSLG</sequence>
<dbReference type="GO" id="GO:0016747">
    <property type="term" value="F:acyltransferase activity, transferring groups other than amino-acyl groups"/>
    <property type="evidence" value="ECO:0007669"/>
    <property type="project" value="InterPro"/>
</dbReference>
<feature type="domain" description="N-acetyltransferase" evidence="1">
    <location>
        <begin position="4"/>
        <end position="141"/>
    </location>
</feature>
<dbReference type="SUPFAM" id="SSF55729">
    <property type="entry name" value="Acyl-CoA N-acyltransferases (Nat)"/>
    <property type="match status" value="1"/>
</dbReference>
<keyword evidence="3" id="KW-1185">Reference proteome</keyword>
<reference evidence="2 3" key="1">
    <citation type="submission" date="2007-01" db="EMBL/GenBank/DDBJ databases">
        <authorList>
            <person name="Haygood M."/>
            <person name="Podell S."/>
            <person name="Anderson C."/>
            <person name="Hopkinson B."/>
            <person name="Roe K."/>
            <person name="Barbeau K."/>
            <person name="Gaasterland T."/>
            <person name="Ferriera S."/>
            <person name="Johnson J."/>
            <person name="Kravitz S."/>
            <person name="Beeson K."/>
            <person name="Sutton G."/>
            <person name="Rogers Y.-H."/>
            <person name="Friedman R."/>
            <person name="Frazier M."/>
            <person name="Venter J.C."/>
        </authorList>
    </citation>
    <scope>NUCLEOTIDE SEQUENCE [LARGE SCALE GENOMIC DNA]</scope>
    <source>
        <strain evidence="2 3">ATCC 23134</strain>
    </source>
</reference>
<dbReference type="CDD" id="cd04301">
    <property type="entry name" value="NAT_SF"/>
    <property type="match status" value="1"/>
</dbReference>
<accession>A1ZMB3</accession>
<proteinExistence type="predicted"/>
<dbReference type="EMBL" id="AAWS01000016">
    <property type="protein sequence ID" value="EAY28293.1"/>
    <property type="molecule type" value="Genomic_DNA"/>
</dbReference>
<dbReference type="Proteomes" id="UP000004095">
    <property type="component" value="Unassembled WGS sequence"/>
</dbReference>
<evidence type="ECO:0000313" key="2">
    <source>
        <dbReference type="EMBL" id="EAY28293.1"/>
    </source>
</evidence>
<evidence type="ECO:0000259" key="1">
    <source>
        <dbReference type="PROSITE" id="PS51186"/>
    </source>
</evidence>
<dbReference type="InterPro" id="IPR000182">
    <property type="entry name" value="GNAT_dom"/>
</dbReference>
<dbReference type="PROSITE" id="PS51186">
    <property type="entry name" value="GNAT"/>
    <property type="match status" value="1"/>
</dbReference>